<keyword evidence="2" id="KW-1185">Reference proteome</keyword>
<dbReference type="EMBL" id="LXQA010617917">
    <property type="protein sequence ID" value="MCI62389.1"/>
    <property type="molecule type" value="Genomic_DNA"/>
</dbReference>
<comment type="caution">
    <text evidence="1">The sequence shown here is derived from an EMBL/GenBank/DDBJ whole genome shotgun (WGS) entry which is preliminary data.</text>
</comment>
<organism evidence="1 2">
    <name type="scientific">Trifolium medium</name>
    <dbReference type="NCBI Taxonomy" id="97028"/>
    <lineage>
        <taxon>Eukaryota</taxon>
        <taxon>Viridiplantae</taxon>
        <taxon>Streptophyta</taxon>
        <taxon>Embryophyta</taxon>
        <taxon>Tracheophyta</taxon>
        <taxon>Spermatophyta</taxon>
        <taxon>Magnoliopsida</taxon>
        <taxon>eudicotyledons</taxon>
        <taxon>Gunneridae</taxon>
        <taxon>Pentapetalae</taxon>
        <taxon>rosids</taxon>
        <taxon>fabids</taxon>
        <taxon>Fabales</taxon>
        <taxon>Fabaceae</taxon>
        <taxon>Papilionoideae</taxon>
        <taxon>50 kb inversion clade</taxon>
        <taxon>NPAAA clade</taxon>
        <taxon>Hologalegina</taxon>
        <taxon>IRL clade</taxon>
        <taxon>Trifolieae</taxon>
        <taxon>Trifolium</taxon>
    </lineage>
</organism>
<accession>A0A392TMI8</accession>
<feature type="non-terminal residue" evidence="1">
    <location>
        <position position="1"/>
    </location>
</feature>
<reference evidence="1 2" key="1">
    <citation type="journal article" date="2018" name="Front. Plant Sci.">
        <title>Red Clover (Trifolium pratense) and Zigzag Clover (T. medium) - A Picture of Genomic Similarities and Differences.</title>
        <authorList>
            <person name="Dluhosova J."/>
            <person name="Istvanek J."/>
            <person name="Nedelnik J."/>
            <person name="Repkova J."/>
        </authorList>
    </citation>
    <scope>NUCLEOTIDE SEQUENCE [LARGE SCALE GENOMIC DNA]</scope>
    <source>
        <strain evidence="2">cv. 10/8</strain>
        <tissue evidence="1">Leaf</tissue>
    </source>
</reference>
<evidence type="ECO:0000313" key="1">
    <source>
        <dbReference type="EMBL" id="MCI62389.1"/>
    </source>
</evidence>
<protein>
    <submittedName>
        <fullName evidence="1">Uncharacterized protein</fullName>
    </submittedName>
</protein>
<dbReference type="AlphaFoldDB" id="A0A392TMI8"/>
<name>A0A392TMI8_9FABA</name>
<evidence type="ECO:0000313" key="2">
    <source>
        <dbReference type="Proteomes" id="UP000265520"/>
    </source>
</evidence>
<dbReference type="Proteomes" id="UP000265520">
    <property type="component" value="Unassembled WGS sequence"/>
</dbReference>
<sequence>CGGSSLNRHNFPIFCLWRGAQMHLARRAVHAVRAVSPSGVCATRSWCLRDAQLVLARRAA</sequence>
<proteinExistence type="predicted"/>